<keyword evidence="2" id="KW-0819">tRNA processing</keyword>
<gene>
    <name evidence="5" type="ORF">OPV22_022642</name>
</gene>
<dbReference type="Pfam" id="PF12928">
    <property type="entry name" value="tRNA_int_end_N2"/>
    <property type="match status" value="1"/>
</dbReference>
<evidence type="ECO:0000313" key="6">
    <source>
        <dbReference type="Proteomes" id="UP001222027"/>
    </source>
</evidence>
<dbReference type="PANTHER" id="PTHR21027">
    <property type="entry name" value="TRNA-SPLICING ENDONUCLEASE SUBUNIT SEN54"/>
    <property type="match status" value="1"/>
</dbReference>
<dbReference type="EMBL" id="JAQQAF010000006">
    <property type="protein sequence ID" value="KAJ8478915.1"/>
    <property type="molecule type" value="Genomic_DNA"/>
</dbReference>
<comment type="similarity">
    <text evidence="1">Belongs to the SEN54 family.</text>
</comment>
<feature type="region of interest" description="Disordered" evidence="3">
    <location>
        <begin position="1"/>
        <end position="30"/>
    </location>
</feature>
<evidence type="ECO:0000259" key="4">
    <source>
        <dbReference type="Pfam" id="PF12928"/>
    </source>
</evidence>
<dbReference type="PANTHER" id="PTHR21027:SF1">
    <property type="entry name" value="TRNA-SPLICING ENDONUCLEASE SUBUNIT SEN54"/>
    <property type="match status" value="1"/>
</dbReference>
<organism evidence="5 6">
    <name type="scientific">Ensete ventricosum</name>
    <name type="common">Abyssinian banana</name>
    <name type="synonym">Musa ensete</name>
    <dbReference type="NCBI Taxonomy" id="4639"/>
    <lineage>
        <taxon>Eukaryota</taxon>
        <taxon>Viridiplantae</taxon>
        <taxon>Streptophyta</taxon>
        <taxon>Embryophyta</taxon>
        <taxon>Tracheophyta</taxon>
        <taxon>Spermatophyta</taxon>
        <taxon>Magnoliopsida</taxon>
        <taxon>Liliopsida</taxon>
        <taxon>Zingiberales</taxon>
        <taxon>Musaceae</taxon>
        <taxon>Ensete</taxon>
    </lineage>
</organism>
<evidence type="ECO:0000256" key="2">
    <source>
        <dbReference type="ARBA" id="ARBA00022694"/>
    </source>
</evidence>
<evidence type="ECO:0000256" key="1">
    <source>
        <dbReference type="ARBA" id="ARBA00005736"/>
    </source>
</evidence>
<dbReference type="GO" id="GO:0000379">
    <property type="term" value="P:tRNA-type intron splice site recognition and cleavage"/>
    <property type="evidence" value="ECO:0007669"/>
    <property type="project" value="TreeGrafter"/>
</dbReference>
<evidence type="ECO:0000313" key="5">
    <source>
        <dbReference type="EMBL" id="KAJ8478915.1"/>
    </source>
</evidence>
<reference evidence="5 6" key="1">
    <citation type="submission" date="2022-12" db="EMBL/GenBank/DDBJ databases">
        <title>Chromosome-scale assembly of the Ensete ventricosum genome.</title>
        <authorList>
            <person name="Dussert Y."/>
            <person name="Stocks J."/>
            <person name="Wendawek A."/>
            <person name="Woldeyes F."/>
            <person name="Nichols R.A."/>
            <person name="Borrell J.S."/>
        </authorList>
    </citation>
    <scope>NUCLEOTIDE SEQUENCE [LARGE SCALE GENOMIC DNA]</scope>
    <source>
        <strain evidence="6">cv. Maze</strain>
        <tissue evidence="5">Seeds</tissue>
    </source>
</reference>
<name>A0AAV8QSZ7_ENSVE</name>
<dbReference type="Proteomes" id="UP001222027">
    <property type="component" value="Unassembled WGS sequence"/>
</dbReference>
<evidence type="ECO:0000256" key="3">
    <source>
        <dbReference type="SAM" id="MobiDB-lite"/>
    </source>
</evidence>
<feature type="domain" description="tRNA-splicing endonuclease subunit Sen54 N-terminal" evidence="4">
    <location>
        <begin position="35"/>
        <end position="93"/>
    </location>
</feature>
<dbReference type="InterPro" id="IPR024336">
    <property type="entry name" value="tRNA_splic_suSen54_N"/>
</dbReference>
<dbReference type="InterPro" id="IPR024337">
    <property type="entry name" value="tRNA_splic_suSen54"/>
</dbReference>
<accession>A0AAV8QSZ7</accession>
<keyword evidence="6" id="KW-1185">Reference proteome</keyword>
<protein>
    <recommendedName>
        <fullName evidence="4">tRNA-splicing endonuclease subunit Sen54 N-terminal domain-containing protein</fullName>
    </recommendedName>
</protein>
<comment type="caution">
    <text evidence="5">The sequence shown here is derived from an EMBL/GenBank/DDBJ whole genome shotgun (WGS) entry which is preliminary data.</text>
</comment>
<dbReference type="AlphaFoldDB" id="A0AAV8QSZ7"/>
<dbReference type="GO" id="GO:0000214">
    <property type="term" value="C:tRNA-intron endonuclease complex"/>
    <property type="evidence" value="ECO:0007669"/>
    <property type="project" value="TreeGrafter"/>
</dbReference>
<sequence>MARSGGRGAKEGEEEEEHHRNPFLSNSINKPWTSKTQFRSEVSKACWDEEMGMGEIMEKKGSMWATTGIIRNGKLYCHIEEILFLAERGAVILTSADGKTINVGDIYKMILGSKFGSSWESFEVYRHLKSLGYIVQRYGIPWTLKNDIICCSSNSPSENNTRCFEISNLLQDMQISELKPTFKVYLPNSKFRKSSPGDPSFLLCLLSGNPPSRSEVENLEKKCDGLPLKFCYVDHGREDCSAHKLDACVLVMICSLMGGIDLWGEIRHDDGSLVFCLL</sequence>
<proteinExistence type="inferred from homology"/>